<evidence type="ECO:0000313" key="1">
    <source>
        <dbReference type="EMBL" id="KAJ0180583.1"/>
    </source>
</evidence>
<reference evidence="1 2" key="1">
    <citation type="journal article" date="2021" name="Front. Genet.">
        <title>Chromosome-Level Genome Assembly Reveals Significant Gene Expansion in the Toll and IMD Signaling Pathways of Dendrolimus kikuchii.</title>
        <authorList>
            <person name="Zhou J."/>
            <person name="Wu P."/>
            <person name="Xiong Z."/>
            <person name="Liu N."/>
            <person name="Zhao N."/>
            <person name="Ji M."/>
            <person name="Qiu Y."/>
            <person name="Yang B."/>
        </authorList>
    </citation>
    <scope>NUCLEOTIDE SEQUENCE [LARGE SCALE GENOMIC DNA]</scope>
    <source>
        <strain evidence="1">Ann1</strain>
    </source>
</reference>
<dbReference type="EMBL" id="CM034392">
    <property type="protein sequence ID" value="KAJ0180583.1"/>
    <property type="molecule type" value="Genomic_DNA"/>
</dbReference>
<gene>
    <name evidence="1" type="ORF">K1T71_003987</name>
</gene>
<proteinExistence type="predicted"/>
<sequence length="546" mass="64025">MHGVGFLIKKYLAKHIIEFKGISERIALLRIILPMKTKEETWNIIQVYASTETNKQDEIEEFYLQLQNIASSRKKNLVVIGDFNGKIGKRLQGEENIMGHYAYGARSKNGSRLINFALENNLAILNSFSNKKPAKKWTWVSPNGKHTNEIDYILTNKRKLLKTFQTINNFNFNTDHRMLRTSIETNNKGRPRKYNVKTLQQNTIKNKEILTKNLKGKLHETFPCNLSVTQKYDHFIKTINNEITKSNSSIKKEITPETLKLINRRKEMLHNRTKNHKEIIKISKEINVKIRKDRKLKRKETIKTHIEKTGGIKKALKELTNKKDWMTSLKDKTGKITRKRMEILQIATDYYKNLYSSCRKHQKSQFTEETWSESLGEEDEEVPIILLEETIRAIKSQKHGKAPGTDLITNELSKALMNEISSRLNQIFNEILKSEEIPKDWTKSTTVLIHKKGDYRDIGNYRPISIMSNIYKVFSKILLLRMTKDLEEQQPLEQAGFRRNFSTLDHIHVLKHILQKYREYNKQYIYHSLITTKPSTLWNTILSGKH</sequence>
<accession>A0ACC1DAG4</accession>
<comment type="caution">
    <text evidence="1">The sequence shown here is derived from an EMBL/GenBank/DDBJ whole genome shotgun (WGS) entry which is preliminary data.</text>
</comment>
<name>A0ACC1DAG4_9NEOP</name>
<dbReference type="Proteomes" id="UP000824533">
    <property type="component" value="Linkage Group LG06"/>
</dbReference>
<keyword evidence="2" id="KW-1185">Reference proteome</keyword>
<protein>
    <submittedName>
        <fullName evidence="1">Uncharacterized protein</fullName>
    </submittedName>
</protein>
<evidence type="ECO:0000313" key="2">
    <source>
        <dbReference type="Proteomes" id="UP000824533"/>
    </source>
</evidence>
<organism evidence="1 2">
    <name type="scientific">Dendrolimus kikuchii</name>
    <dbReference type="NCBI Taxonomy" id="765133"/>
    <lineage>
        <taxon>Eukaryota</taxon>
        <taxon>Metazoa</taxon>
        <taxon>Ecdysozoa</taxon>
        <taxon>Arthropoda</taxon>
        <taxon>Hexapoda</taxon>
        <taxon>Insecta</taxon>
        <taxon>Pterygota</taxon>
        <taxon>Neoptera</taxon>
        <taxon>Endopterygota</taxon>
        <taxon>Lepidoptera</taxon>
        <taxon>Glossata</taxon>
        <taxon>Ditrysia</taxon>
        <taxon>Bombycoidea</taxon>
        <taxon>Lasiocampidae</taxon>
        <taxon>Dendrolimus</taxon>
    </lineage>
</organism>